<sequence>MMERQRILATMGELKLFGMKAAYDEIIKVALKRSHEPHQIVGDLLQAEISEKQARSIRYQMTIEGPMRS</sequence>
<dbReference type="EMBL" id="AP014705">
    <property type="protein sequence ID" value="BAQ49167.1"/>
    <property type="molecule type" value="Genomic_DNA"/>
</dbReference>
<geneLocation type="plasmid" evidence="2">
    <name>pMaq22A_1p DNA</name>
</geneLocation>
<dbReference type="Proteomes" id="UP000061432">
    <property type="component" value="Plasmid pMaq22A_1p"/>
</dbReference>
<name>A0A0C6FPX6_9HYPH</name>
<keyword evidence="1" id="KW-0614">Plasmid</keyword>
<dbReference type="AlphaFoldDB" id="A0A0C6FPX6"/>
<reference evidence="2" key="2">
    <citation type="submission" date="2015-01" db="EMBL/GenBank/DDBJ databases">
        <title>Complete genome sequence of Methylobacterium aquaticum strain 22A.</title>
        <authorList>
            <person name="Tani A."/>
            <person name="Ogura Y."/>
            <person name="Hayashi T."/>
        </authorList>
    </citation>
    <scope>NUCLEOTIDE SEQUENCE [LARGE SCALE GENOMIC DNA]</scope>
    <source>
        <strain evidence="2">MA-22A</strain>
        <plasmid evidence="2">Plasmid pMaq22A_1p DNA</plasmid>
    </source>
</reference>
<reference evidence="1 2" key="1">
    <citation type="journal article" date="2015" name="Genome Announc.">
        <title>Complete Genome Sequence of Methylobacterium aquaticum Strain 22A, Isolated from Racomitrium japonicum Moss.</title>
        <authorList>
            <person name="Tani A."/>
            <person name="Ogura Y."/>
            <person name="Hayashi T."/>
            <person name="Kimbara K."/>
        </authorList>
    </citation>
    <scope>NUCLEOTIDE SEQUENCE [LARGE SCALE GENOMIC DNA]</scope>
    <source>
        <strain evidence="1 2">MA-22A</strain>
        <plasmid evidence="2">Plasmid pMaq22A_1p DNA</plasmid>
    </source>
</reference>
<gene>
    <name evidence="1" type="ORF">Maq22A_1p34495</name>
</gene>
<dbReference type="PATRIC" id="fig|270351.10.peg.6213"/>
<protein>
    <submittedName>
        <fullName evidence="1">Transposase of ISMdi27, IS21 family</fullName>
    </submittedName>
</protein>
<dbReference type="KEGG" id="maqu:Maq22A_1p34495"/>
<evidence type="ECO:0000313" key="2">
    <source>
        <dbReference type="Proteomes" id="UP000061432"/>
    </source>
</evidence>
<organism evidence="1 2">
    <name type="scientific">Methylobacterium aquaticum</name>
    <dbReference type="NCBI Taxonomy" id="270351"/>
    <lineage>
        <taxon>Bacteria</taxon>
        <taxon>Pseudomonadati</taxon>
        <taxon>Pseudomonadota</taxon>
        <taxon>Alphaproteobacteria</taxon>
        <taxon>Hyphomicrobiales</taxon>
        <taxon>Methylobacteriaceae</taxon>
        <taxon>Methylobacterium</taxon>
    </lineage>
</organism>
<accession>A0A0C6FPX6</accession>
<evidence type="ECO:0000313" key="1">
    <source>
        <dbReference type="EMBL" id="BAQ49167.1"/>
    </source>
</evidence>
<proteinExistence type="predicted"/>